<evidence type="ECO:0000256" key="6">
    <source>
        <dbReference type="ARBA" id="ARBA00023186"/>
    </source>
</evidence>
<dbReference type="InterPro" id="IPR026039">
    <property type="entry name" value="YfgM"/>
</dbReference>
<evidence type="ECO:0000256" key="5">
    <source>
        <dbReference type="ARBA" id="ARBA00023136"/>
    </source>
</evidence>
<keyword evidence="6" id="KW-0143">Chaperone</keyword>
<dbReference type="InterPro" id="IPR018704">
    <property type="entry name" value="SecYEG/CpoB_TPR"/>
</dbReference>
<evidence type="ECO:0000313" key="11">
    <source>
        <dbReference type="EMBL" id="OWY36681.1"/>
    </source>
</evidence>
<evidence type="ECO:0000259" key="10">
    <source>
        <dbReference type="Pfam" id="PF09976"/>
    </source>
</evidence>
<feature type="transmembrane region" description="Helical" evidence="9">
    <location>
        <begin position="21"/>
        <end position="42"/>
    </location>
</feature>
<evidence type="ECO:0000256" key="4">
    <source>
        <dbReference type="ARBA" id="ARBA00022989"/>
    </source>
</evidence>
<reference evidence="11 12" key="1">
    <citation type="journal article" date="2010" name="Int. J. Syst. Evol. Microbiol.">
        <title>Reclassification of Herbaspirillum putei as a later heterotypic synonym of Herbaspirillum huttiense, with the description of H. huttiense subsp. huttiense subsp. nov. and H. huttiense subsp. putei subsp. nov., comb. nov., and description of Herbaspirillum aquaticum sp. nov.</title>
        <authorList>
            <person name="Dobritsa A.P."/>
            <person name="Reddy M.C."/>
            <person name="Samadpour M."/>
        </authorList>
    </citation>
    <scope>NUCLEOTIDE SEQUENCE [LARGE SCALE GENOMIC DNA]</scope>
    <source>
        <strain evidence="11 12">IEH 4430</strain>
    </source>
</reference>
<protein>
    <recommendedName>
        <fullName evidence="8">Ancillary SecYEG translocon subunit</fullName>
    </recommendedName>
</protein>
<gene>
    <name evidence="11" type="ORF">CEJ45_00855</name>
</gene>
<keyword evidence="3 9" id="KW-0812">Transmembrane</keyword>
<evidence type="ECO:0000313" key="12">
    <source>
        <dbReference type="Proteomes" id="UP000214747"/>
    </source>
</evidence>
<keyword evidence="5 9" id="KW-0472">Membrane</keyword>
<dbReference type="PIRSF" id="PIRSF006170">
    <property type="entry name" value="YfgM"/>
    <property type="match status" value="1"/>
</dbReference>
<evidence type="ECO:0000256" key="3">
    <source>
        <dbReference type="ARBA" id="ARBA00022692"/>
    </source>
</evidence>
<accession>A0A225T3K6</accession>
<keyword evidence="12" id="KW-1185">Reference proteome</keyword>
<keyword evidence="4 9" id="KW-1133">Transmembrane helix</keyword>
<evidence type="ECO:0000256" key="9">
    <source>
        <dbReference type="SAM" id="Phobius"/>
    </source>
</evidence>
<dbReference type="InterPro" id="IPR011990">
    <property type="entry name" value="TPR-like_helical_dom_sf"/>
</dbReference>
<dbReference type="GO" id="GO:0044877">
    <property type="term" value="F:protein-containing complex binding"/>
    <property type="evidence" value="ECO:0007669"/>
    <property type="project" value="InterPro"/>
</dbReference>
<evidence type="ECO:0000256" key="8">
    <source>
        <dbReference type="ARBA" id="ARBA00024235"/>
    </source>
</evidence>
<evidence type="ECO:0000256" key="2">
    <source>
        <dbReference type="ARBA" id="ARBA00022475"/>
    </source>
</evidence>
<proteinExistence type="inferred from homology"/>
<evidence type="ECO:0000256" key="1">
    <source>
        <dbReference type="ARBA" id="ARBA00004401"/>
    </source>
</evidence>
<comment type="subcellular location">
    <subcellularLocation>
        <location evidence="1">Cell membrane</location>
        <topology evidence="1">Single-pass type II membrane protein</topology>
    </subcellularLocation>
</comment>
<evidence type="ECO:0000256" key="7">
    <source>
        <dbReference type="ARBA" id="ARBA00024197"/>
    </source>
</evidence>
<dbReference type="GO" id="GO:0005886">
    <property type="term" value="C:plasma membrane"/>
    <property type="evidence" value="ECO:0007669"/>
    <property type="project" value="UniProtKB-SubCell"/>
</dbReference>
<dbReference type="SUPFAM" id="SSF48452">
    <property type="entry name" value="TPR-like"/>
    <property type="match status" value="1"/>
</dbReference>
<name>A0A225T3K6_9BURK</name>
<comment type="caution">
    <text evidence="11">The sequence shown here is derived from an EMBL/GenBank/DDBJ whole genome shotgun (WGS) entry which is preliminary data.</text>
</comment>
<organism evidence="11 12">
    <name type="scientific">Herbaspirillum aquaticum</name>
    <dbReference type="NCBI Taxonomy" id="568783"/>
    <lineage>
        <taxon>Bacteria</taxon>
        <taxon>Pseudomonadati</taxon>
        <taxon>Pseudomonadota</taxon>
        <taxon>Betaproteobacteria</taxon>
        <taxon>Burkholderiales</taxon>
        <taxon>Oxalobacteraceae</taxon>
        <taxon>Herbaspirillum</taxon>
    </lineage>
</organism>
<dbReference type="Pfam" id="PF09976">
    <property type="entry name" value="TPR_21"/>
    <property type="match status" value="1"/>
</dbReference>
<sequence length="214" mass="23252">MAYDLEEQEQLDSIKAWWAKYGNLVTWALIIALAAYAGWTGWNTWQGRQSAQASVLYEEQQKSLAAKDNAKVQRAAADIQDKFSGTAYAEMSALVAAKSAFDANDLEAAKKQLQWVIDHGRGKEYKAIAAVRLAGVLLDAKSYDEALKVLSGDYPAQFAGAIADRKGDVLAAQGKRDEARSAYKLALEKSDAKDPGRQLIQIKLDAIGGEAPKA</sequence>
<dbReference type="RefSeq" id="WP_088753369.1">
    <property type="nucleotide sequence ID" value="NZ_JARJFG010000001.1"/>
</dbReference>
<dbReference type="Proteomes" id="UP000214747">
    <property type="component" value="Unassembled WGS sequence"/>
</dbReference>
<dbReference type="EMBL" id="NJGV01000001">
    <property type="protein sequence ID" value="OWY36681.1"/>
    <property type="molecule type" value="Genomic_DNA"/>
</dbReference>
<comment type="similarity">
    <text evidence="7">Belongs to the YfgM family.</text>
</comment>
<keyword evidence="2" id="KW-1003">Cell membrane</keyword>
<feature type="domain" description="Ancillary SecYEG translocon subunit/Cell division coordinator CpoB TPR" evidence="10">
    <location>
        <begin position="15"/>
        <end position="208"/>
    </location>
</feature>
<dbReference type="PANTHER" id="PTHR38035:SF1">
    <property type="entry name" value="ANCILLARY SECYEG TRANSLOCON SUBUNIT"/>
    <property type="match status" value="1"/>
</dbReference>
<dbReference type="AlphaFoldDB" id="A0A225T3K6"/>
<dbReference type="PANTHER" id="PTHR38035">
    <property type="entry name" value="UPF0070 PROTEIN YFGM"/>
    <property type="match status" value="1"/>
</dbReference>